<dbReference type="InterPro" id="IPR051083">
    <property type="entry name" value="GrpII_Intron_Splice-Mob/Def"/>
</dbReference>
<evidence type="ECO:0000313" key="3">
    <source>
        <dbReference type="EMBL" id="SAL07501.1"/>
    </source>
</evidence>
<dbReference type="PANTHER" id="PTHR34047:SF8">
    <property type="entry name" value="PROTEIN YKFC"/>
    <property type="match status" value="1"/>
</dbReference>
<feature type="domain" description="Reverse transcriptase" evidence="2">
    <location>
        <begin position="73"/>
        <end position="235"/>
    </location>
</feature>
<dbReference type="SUPFAM" id="SSF56672">
    <property type="entry name" value="DNA/RNA polymerases"/>
    <property type="match status" value="1"/>
</dbReference>
<keyword evidence="4" id="KW-1185">Reference proteome</keyword>
<dbReference type="CDD" id="cd01651">
    <property type="entry name" value="RT_G2_intron"/>
    <property type="match status" value="1"/>
</dbReference>
<comment type="similarity">
    <text evidence="1">Belongs to the bacterial reverse transcriptase family.</text>
</comment>
<keyword evidence="3" id="KW-0808">Transferase</keyword>
<dbReference type="Pfam" id="PF00078">
    <property type="entry name" value="RVT_1"/>
    <property type="match status" value="1"/>
</dbReference>
<evidence type="ECO:0000313" key="4">
    <source>
        <dbReference type="Proteomes" id="UP000071859"/>
    </source>
</evidence>
<dbReference type="Proteomes" id="UP000071859">
    <property type="component" value="Unassembled WGS sequence"/>
</dbReference>
<dbReference type="PROSITE" id="PS50878">
    <property type="entry name" value="RT_POL"/>
    <property type="match status" value="1"/>
</dbReference>
<sequence>MSEIPVHPRPRRLSDWINPMEARKVHSLIDKVYQRKNLEVAWERVRANRGSGGVDGISVADFAEQAGQHLDRLQAELRARTYQPQPVRQVSIPKVGKPGEFRKLGIPSIYDRVCQQALLNRLEPIFEPVFDEANFGYRRGRSTHDALRKIWKEIESGREWIVDADLKDFFGSVEHDKLLSLVAQRIADGRVLGLIKAMLKAGSFGKGRLFPSERGTPQGGVATPRTMLHTFRSVV</sequence>
<proteinExistence type="inferred from homology"/>
<dbReference type="EMBL" id="FCOX02000234">
    <property type="protein sequence ID" value="SAL07501.1"/>
    <property type="molecule type" value="Genomic_DNA"/>
</dbReference>
<dbReference type="InterPro" id="IPR043502">
    <property type="entry name" value="DNA/RNA_pol_sf"/>
</dbReference>
<reference evidence="3" key="1">
    <citation type="submission" date="2016-01" db="EMBL/GenBank/DDBJ databases">
        <authorList>
            <person name="Peeters C."/>
        </authorList>
    </citation>
    <scope>NUCLEOTIDE SEQUENCE</scope>
    <source>
        <strain evidence="3">LMG 29321</strain>
    </source>
</reference>
<dbReference type="InterPro" id="IPR000477">
    <property type="entry name" value="RT_dom"/>
</dbReference>
<dbReference type="PANTHER" id="PTHR34047">
    <property type="entry name" value="NUCLEAR INTRON MATURASE 1, MITOCHONDRIAL-RELATED"/>
    <property type="match status" value="1"/>
</dbReference>
<gene>
    <name evidence="3" type="ORF">AWB78_08605</name>
</gene>
<dbReference type="GO" id="GO:0003964">
    <property type="term" value="F:RNA-directed DNA polymerase activity"/>
    <property type="evidence" value="ECO:0007669"/>
    <property type="project" value="UniProtKB-KW"/>
</dbReference>
<dbReference type="AlphaFoldDB" id="A0A158EKT0"/>
<protein>
    <submittedName>
        <fullName evidence="3">RNA-directed DNA polymerase (Reverse transcriptase)</fullName>
    </submittedName>
</protein>
<organism evidence="3 4">
    <name type="scientific">Caballeronia calidae</name>
    <dbReference type="NCBI Taxonomy" id="1777139"/>
    <lineage>
        <taxon>Bacteria</taxon>
        <taxon>Pseudomonadati</taxon>
        <taxon>Pseudomonadota</taxon>
        <taxon>Betaproteobacteria</taxon>
        <taxon>Burkholderiales</taxon>
        <taxon>Burkholderiaceae</taxon>
        <taxon>Caballeronia</taxon>
    </lineage>
</organism>
<accession>A0A158EKT0</accession>
<dbReference type="RefSeq" id="WP_232478134.1">
    <property type="nucleotide sequence ID" value="NZ_FCOX02000234.1"/>
</dbReference>
<keyword evidence="3" id="KW-0548">Nucleotidyltransferase</keyword>
<keyword evidence="3" id="KW-0695">RNA-directed DNA polymerase</keyword>
<comment type="caution">
    <text evidence="3">The sequence shown here is derived from an EMBL/GenBank/DDBJ whole genome shotgun (WGS) entry which is preliminary data.</text>
</comment>
<name>A0A158EKT0_9BURK</name>
<evidence type="ECO:0000259" key="2">
    <source>
        <dbReference type="PROSITE" id="PS50878"/>
    </source>
</evidence>
<evidence type="ECO:0000256" key="1">
    <source>
        <dbReference type="ARBA" id="ARBA00034120"/>
    </source>
</evidence>